<dbReference type="Gene3D" id="1.10.730.10">
    <property type="entry name" value="Isoleucyl-tRNA Synthetase, Domain 1"/>
    <property type="match status" value="1"/>
</dbReference>
<keyword evidence="16" id="KW-1185">Reference proteome</keyword>
<evidence type="ECO:0000256" key="7">
    <source>
        <dbReference type="ARBA" id="ARBA00023146"/>
    </source>
</evidence>
<dbReference type="Gene3D" id="3.90.740.10">
    <property type="entry name" value="Valyl/Leucyl/Isoleucyl-tRNA synthetase, editing domain"/>
    <property type="match status" value="1"/>
</dbReference>
<name>A0A7W3P8L2_9ACTN</name>
<dbReference type="Gene3D" id="3.40.50.620">
    <property type="entry name" value="HUPs"/>
    <property type="match status" value="2"/>
</dbReference>
<dbReference type="Pfam" id="PF13603">
    <property type="entry name" value="tRNA-synt_1_2"/>
    <property type="match status" value="1"/>
</dbReference>
<feature type="short sequence motif" description="'HIGH' region" evidence="9">
    <location>
        <begin position="52"/>
        <end position="62"/>
    </location>
</feature>
<comment type="similarity">
    <text evidence="1 9 10">Belongs to the class-I aminoacyl-tRNA synthetase family.</text>
</comment>
<keyword evidence="6 9" id="KW-0648">Protein biosynthesis</keyword>
<dbReference type="InterPro" id="IPR025709">
    <property type="entry name" value="Leu_tRNA-synth_edit"/>
</dbReference>
<keyword evidence="3 9" id="KW-0436">Ligase</keyword>
<dbReference type="RefSeq" id="WP_182537317.1">
    <property type="nucleotide sequence ID" value="NZ_JACGXA010000001.1"/>
</dbReference>
<keyword evidence="2 9" id="KW-0963">Cytoplasm</keyword>
<protein>
    <recommendedName>
        <fullName evidence="9">Leucine--tRNA ligase</fullName>
        <ecNumber evidence="9">6.1.1.4</ecNumber>
    </recommendedName>
    <alternativeName>
        <fullName evidence="9">Leucyl-tRNA synthetase</fullName>
        <shortName evidence="9">LeuRS</shortName>
    </alternativeName>
</protein>
<dbReference type="InterPro" id="IPR002302">
    <property type="entry name" value="Leu-tRNA-ligase"/>
</dbReference>
<comment type="caution">
    <text evidence="15">The sequence shown here is derived from an EMBL/GenBank/DDBJ whole genome shotgun (WGS) entry which is preliminary data.</text>
</comment>
<dbReference type="HAMAP" id="MF_00049_B">
    <property type="entry name" value="Leu_tRNA_synth_B"/>
    <property type="match status" value="1"/>
</dbReference>
<accession>A0A7W3P8L2</accession>
<evidence type="ECO:0000256" key="1">
    <source>
        <dbReference type="ARBA" id="ARBA00005594"/>
    </source>
</evidence>
<dbReference type="InterPro" id="IPR014729">
    <property type="entry name" value="Rossmann-like_a/b/a_fold"/>
</dbReference>
<evidence type="ECO:0000256" key="9">
    <source>
        <dbReference type="HAMAP-Rule" id="MF_00049"/>
    </source>
</evidence>
<dbReference type="FunFam" id="3.40.50.620:FF:000056">
    <property type="entry name" value="Leucine--tRNA ligase"/>
    <property type="match status" value="1"/>
</dbReference>
<dbReference type="CDD" id="cd00812">
    <property type="entry name" value="LeuRS_core"/>
    <property type="match status" value="1"/>
</dbReference>
<dbReference type="InterPro" id="IPR013155">
    <property type="entry name" value="M/V/L/I-tRNA-synth_anticd-bd"/>
</dbReference>
<evidence type="ECO:0000256" key="4">
    <source>
        <dbReference type="ARBA" id="ARBA00022741"/>
    </source>
</evidence>
<dbReference type="Gene3D" id="3.10.20.590">
    <property type="match status" value="1"/>
</dbReference>
<comment type="catalytic activity">
    <reaction evidence="8 9">
        <text>tRNA(Leu) + L-leucine + ATP = L-leucyl-tRNA(Leu) + AMP + diphosphate</text>
        <dbReference type="Rhea" id="RHEA:11688"/>
        <dbReference type="Rhea" id="RHEA-COMP:9613"/>
        <dbReference type="Rhea" id="RHEA-COMP:9622"/>
        <dbReference type="ChEBI" id="CHEBI:30616"/>
        <dbReference type="ChEBI" id="CHEBI:33019"/>
        <dbReference type="ChEBI" id="CHEBI:57427"/>
        <dbReference type="ChEBI" id="CHEBI:78442"/>
        <dbReference type="ChEBI" id="CHEBI:78494"/>
        <dbReference type="ChEBI" id="CHEBI:456215"/>
        <dbReference type="EC" id="6.1.1.4"/>
    </reaction>
</comment>
<evidence type="ECO:0000256" key="8">
    <source>
        <dbReference type="ARBA" id="ARBA00047469"/>
    </source>
</evidence>
<dbReference type="Pfam" id="PF09334">
    <property type="entry name" value="tRNA-synt_1g"/>
    <property type="match status" value="1"/>
</dbReference>
<dbReference type="InterPro" id="IPR001412">
    <property type="entry name" value="aa-tRNA-synth_I_CS"/>
</dbReference>
<organism evidence="15 16">
    <name type="scientific">Nocardioides ginsengisegetis</name>
    <dbReference type="NCBI Taxonomy" id="661491"/>
    <lineage>
        <taxon>Bacteria</taxon>
        <taxon>Bacillati</taxon>
        <taxon>Actinomycetota</taxon>
        <taxon>Actinomycetes</taxon>
        <taxon>Propionibacteriales</taxon>
        <taxon>Nocardioidaceae</taxon>
        <taxon>Nocardioides</taxon>
    </lineage>
</organism>
<dbReference type="Pfam" id="PF08264">
    <property type="entry name" value="Anticodon_1"/>
    <property type="match status" value="1"/>
</dbReference>
<dbReference type="PANTHER" id="PTHR43740:SF2">
    <property type="entry name" value="LEUCINE--TRNA LIGASE, MITOCHONDRIAL"/>
    <property type="match status" value="1"/>
</dbReference>
<evidence type="ECO:0000259" key="13">
    <source>
        <dbReference type="Pfam" id="PF09334"/>
    </source>
</evidence>
<dbReference type="InterPro" id="IPR002300">
    <property type="entry name" value="aa-tRNA-synth_Ia"/>
</dbReference>
<dbReference type="AlphaFoldDB" id="A0A7W3P8L2"/>
<feature type="domain" description="Methionyl/Leucyl tRNA synthetase" evidence="13">
    <location>
        <begin position="49"/>
        <end position="193"/>
    </location>
</feature>
<feature type="short sequence motif" description="'KMSKS' region" evidence="9">
    <location>
        <begin position="593"/>
        <end position="597"/>
    </location>
</feature>
<evidence type="ECO:0000256" key="6">
    <source>
        <dbReference type="ARBA" id="ARBA00022917"/>
    </source>
</evidence>
<evidence type="ECO:0000313" key="16">
    <source>
        <dbReference type="Proteomes" id="UP000580910"/>
    </source>
</evidence>
<keyword evidence="5 9" id="KW-0067">ATP-binding</keyword>
<dbReference type="GO" id="GO:0006429">
    <property type="term" value="P:leucyl-tRNA aminoacylation"/>
    <property type="evidence" value="ECO:0007669"/>
    <property type="project" value="UniProtKB-UniRule"/>
</dbReference>
<feature type="binding site" evidence="9">
    <location>
        <position position="596"/>
    </location>
    <ligand>
        <name>ATP</name>
        <dbReference type="ChEBI" id="CHEBI:30616"/>
    </ligand>
</feature>
<evidence type="ECO:0000259" key="11">
    <source>
        <dbReference type="Pfam" id="PF00133"/>
    </source>
</evidence>
<evidence type="ECO:0000259" key="14">
    <source>
        <dbReference type="Pfam" id="PF13603"/>
    </source>
</evidence>
<dbReference type="FunFam" id="1.10.730.10:FF:000002">
    <property type="entry name" value="Leucine--tRNA ligase"/>
    <property type="match status" value="1"/>
</dbReference>
<dbReference type="GO" id="GO:0005829">
    <property type="term" value="C:cytosol"/>
    <property type="evidence" value="ECO:0007669"/>
    <property type="project" value="TreeGrafter"/>
</dbReference>
<keyword evidence="4 9" id="KW-0547">Nucleotide-binding</keyword>
<dbReference type="InterPro" id="IPR009008">
    <property type="entry name" value="Val/Leu/Ile-tRNA-synth_edit"/>
</dbReference>
<evidence type="ECO:0000256" key="3">
    <source>
        <dbReference type="ARBA" id="ARBA00022598"/>
    </source>
</evidence>
<dbReference type="EMBL" id="JACGXA010000001">
    <property type="protein sequence ID" value="MBA8802710.1"/>
    <property type="molecule type" value="Genomic_DNA"/>
</dbReference>
<dbReference type="Proteomes" id="UP000580910">
    <property type="component" value="Unassembled WGS sequence"/>
</dbReference>
<dbReference type="NCBIfam" id="TIGR00396">
    <property type="entry name" value="leuS_bact"/>
    <property type="match status" value="1"/>
</dbReference>
<dbReference type="SUPFAM" id="SSF50677">
    <property type="entry name" value="ValRS/IleRS/LeuRS editing domain"/>
    <property type="match status" value="1"/>
</dbReference>
<evidence type="ECO:0000259" key="12">
    <source>
        <dbReference type="Pfam" id="PF08264"/>
    </source>
</evidence>
<gene>
    <name evidence="9" type="primary">leuS</name>
    <name evidence="15" type="ORF">FB382_001001</name>
</gene>
<dbReference type="InterPro" id="IPR015413">
    <property type="entry name" value="Methionyl/Leucyl_tRNA_Synth"/>
</dbReference>
<feature type="domain" description="Leucyl-tRNA synthetase editing" evidence="14">
    <location>
        <begin position="232"/>
        <end position="415"/>
    </location>
</feature>
<dbReference type="SUPFAM" id="SSF47323">
    <property type="entry name" value="Anticodon-binding domain of a subclass of class I aminoacyl-tRNA synthetases"/>
    <property type="match status" value="1"/>
</dbReference>
<dbReference type="FunFam" id="3.40.50.620:FF:000003">
    <property type="entry name" value="Leucine--tRNA ligase"/>
    <property type="match status" value="1"/>
</dbReference>
<dbReference type="PROSITE" id="PS00178">
    <property type="entry name" value="AA_TRNA_LIGASE_I"/>
    <property type="match status" value="1"/>
</dbReference>
<dbReference type="PANTHER" id="PTHR43740">
    <property type="entry name" value="LEUCYL-TRNA SYNTHETASE"/>
    <property type="match status" value="1"/>
</dbReference>
<evidence type="ECO:0000256" key="10">
    <source>
        <dbReference type="RuleBase" id="RU363035"/>
    </source>
</evidence>
<reference evidence="15 16" key="1">
    <citation type="submission" date="2020-07" db="EMBL/GenBank/DDBJ databases">
        <title>Sequencing the genomes of 1000 actinobacteria strains.</title>
        <authorList>
            <person name="Klenk H.-P."/>
        </authorList>
    </citation>
    <scope>NUCLEOTIDE SEQUENCE [LARGE SCALE GENOMIC DNA]</scope>
    <source>
        <strain evidence="15 16">DSM 21349</strain>
    </source>
</reference>
<feature type="domain" description="Aminoacyl-tRNA synthetase class Ia" evidence="11">
    <location>
        <begin position="431"/>
        <end position="631"/>
    </location>
</feature>
<dbReference type="Pfam" id="PF00133">
    <property type="entry name" value="tRNA-synt_1"/>
    <property type="match status" value="1"/>
</dbReference>
<evidence type="ECO:0000256" key="2">
    <source>
        <dbReference type="ARBA" id="ARBA00022490"/>
    </source>
</evidence>
<keyword evidence="7 9" id="KW-0030">Aminoacyl-tRNA synthetase</keyword>
<sequence length="827" mass="91552">MSEQTQSHDTEAETYDVVAVQDKWLPVWDRLQPFRADDDAPREKKYALTMFPYPSGDLHMGHAEVFALHDVMARYWWQKGYEVLNPMGFDSFGLPAENAAIKNDEHPDTYTRANIARSIESCKKYAASFDWTRTFNTSDPEYYRWTQWLFLKFHERGLAYRKNSPVNWCPQDQTVLANEQVVGGTCERCGAEVTKKELTQWYFKITDYAQELLDGLDELEQTWPDRVVTAQRNWIGRSEGAHVDFAIEGRDEPVTVYTTRPDTLFGATFMVVAADAALAGELVTEEQRPALDDYLVEVRKETEINRLSTDRPKTGVFLGVHATNPLTGTQIPVYAADYVLADYGTGAIMAVPGQDQRDWEFAQAFDLPVIRTVQPPADWEGEAFTGDGPAINSANDEIDLSGLGVAEAKSTTIAYLEGQGLGRGTVNFRLRDWLLSRQRYWGAPIPIVHCPVDGEVRVPEDQLPVTLPDLRGADLKPKGTSPLGGATEWVNTTCPTCGGPATRDTDTMDTFVDSSWYMFRYCSPQDHTQAFDSAKVNAWMPCNLYVGGVEHAVLHLLYGRFFTKVLNDMGLVDFREPWLAQLNQGFVINQGKKMSKSLGNGVNLGDQLGAFGVDAVRLTLVFAGPPEDDIDWADMSPAGSLKFLQRAWRLSGDVASEVGASPEGGDVALRRVTARTVHDAGELVESYRFNVMVARVMELVNATRKAIDSGCGPADPAVREAAEAVAILLSLVAPYTAEEMWARLGHEPTVARTGWPEVDPALLVEESVTAVVQIKGKVRARLEVAPDISEADLEQLALADASVQRALDGATVRKVIVRAPKLVNIVT</sequence>
<dbReference type="SUPFAM" id="SSF52374">
    <property type="entry name" value="Nucleotidylyl transferase"/>
    <property type="match status" value="1"/>
</dbReference>
<comment type="subcellular location">
    <subcellularLocation>
        <location evidence="9">Cytoplasm</location>
    </subcellularLocation>
</comment>
<evidence type="ECO:0000313" key="15">
    <source>
        <dbReference type="EMBL" id="MBA8802710.1"/>
    </source>
</evidence>
<proteinExistence type="inferred from homology"/>
<dbReference type="PRINTS" id="PR00985">
    <property type="entry name" value="TRNASYNTHLEU"/>
</dbReference>
<dbReference type="GO" id="GO:0002161">
    <property type="term" value="F:aminoacyl-tRNA deacylase activity"/>
    <property type="evidence" value="ECO:0007669"/>
    <property type="project" value="InterPro"/>
</dbReference>
<dbReference type="GO" id="GO:0005524">
    <property type="term" value="F:ATP binding"/>
    <property type="evidence" value="ECO:0007669"/>
    <property type="project" value="UniProtKB-UniRule"/>
</dbReference>
<dbReference type="GO" id="GO:0004823">
    <property type="term" value="F:leucine-tRNA ligase activity"/>
    <property type="evidence" value="ECO:0007669"/>
    <property type="project" value="UniProtKB-UniRule"/>
</dbReference>
<evidence type="ECO:0000256" key="5">
    <source>
        <dbReference type="ARBA" id="ARBA00022840"/>
    </source>
</evidence>
<dbReference type="InterPro" id="IPR009080">
    <property type="entry name" value="tRNAsynth_Ia_anticodon-bd"/>
</dbReference>
<feature type="domain" description="Methionyl/Valyl/Leucyl/Isoleucyl-tRNA synthetase anticodon-binding" evidence="12">
    <location>
        <begin position="669"/>
        <end position="789"/>
    </location>
</feature>
<dbReference type="EC" id="6.1.1.4" evidence="9"/>